<sequence>MLYILYFIFFYYNINMMIILLFILLILIALIIAIIILSTNANAIIGGKKKYTIQTYKLFSDDNGKFCEYLRHKLNLLGWKEADNNAKYVDFAYRPYHKKLLTDKNISKKYKHIHANLKSTLNNFDKLGNKQKLATIMKHSSYIAQTEAIKDYHWKDEDIIIVREIDSQKQKGVYIVIDRPNFIQLRDMLLTEKRDAIVSKYITNPLLYKGKKFHLRMYITIFIDKNGNKKIKYMPNYIKIITAKKQYVIRDKIDYLDPEMNISGTGIGTNIIIFWDIDQCHHLSESSVIFFNKCNKSIYAAIDSIPLDSILLFPEQSAGFYTYGGDIMLDDTGHAWILELNTYPGCLVSEWWSSTHNKFNKTFIDYLSKVYDFLLDEFILPYFGYR</sequence>
<dbReference type="InterPro" id="IPR004344">
    <property type="entry name" value="TTL/TTLL_fam"/>
</dbReference>
<evidence type="ECO:0000313" key="5">
    <source>
        <dbReference type="EMBL" id="QHT86574.1"/>
    </source>
</evidence>
<keyword evidence="4" id="KW-0812">Transmembrane</keyword>
<evidence type="ECO:0000256" key="2">
    <source>
        <dbReference type="ARBA" id="ARBA00022741"/>
    </source>
</evidence>
<dbReference type="AlphaFoldDB" id="A0A6C0I111"/>
<dbReference type="GO" id="GO:0000226">
    <property type="term" value="P:microtubule cytoskeleton organization"/>
    <property type="evidence" value="ECO:0007669"/>
    <property type="project" value="TreeGrafter"/>
</dbReference>
<name>A0A6C0I111_9ZZZZ</name>
<dbReference type="GO" id="GO:0005524">
    <property type="term" value="F:ATP binding"/>
    <property type="evidence" value="ECO:0007669"/>
    <property type="project" value="UniProtKB-KW"/>
</dbReference>
<evidence type="ECO:0000256" key="1">
    <source>
        <dbReference type="ARBA" id="ARBA00022598"/>
    </source>
</evidence>
<keyword evidence="4" id="KW-0472">Membrane</keyword>
<dbReference type="Pfam" id="PF03133">
    <property type="entry name" value="TTL"/>
    <property type="match status" value="1"/>
</dbReference>
<dbReference type="GO" id="GO:0070740">
    <property type="term" value="F:tubulin-glutamic acid ligase activity"/>
    <property type="evidence" value="ECO:0007669"/>
    <property type="project" value="TreeGrafter"/>
</dbReference>
<accession>A0A6C0I111</accession>
<evidence type="ECO:0000256" key="3">
    <source>
        <dbReference type="ARBA" id="ARBA00022840"/>
    </source>
</evidence>
<proteinExistence type="predicted"/>
<organism evidence="5">
    <name type="scientific">viral metagenome</name>
    <dbReference type="NCBI Taxonomy" id="1070528"/>
    <lineage>
        <taxon>unclassified sequences</taxon>
        <taxon>metagenomes</taxon>
        <taxon>organismal metagenomes</taxon>
    </lineage>
</organism>
<feature type="transmembrane region" description="Helical" evidence="4">
    <location>
        <begin position="12"/>
        <end position="37"/>
    </location>
</feature>
<dbReference type="GO" id="GO:0036064">
    <property type="term" value="C:ciliary basal body"/>
    <property type="evidence" value="ECO:0007669"/>
    <property type="project" value="TreeGrafter"/>
</dbReference>
<protein>
    <recommendedName>
        <fullName evidence="6">Tubulin-tyrosine ligase family protein</fullName>
    </recommendedName>
</protein>
<dbReference type="GO" id="GO:0015631">
    <property type="term" value="F:tubulin binding"/>
    <property type="evidence" value="ECO:0007669"/>
    <property type="project" value="TreeGrafter"/>
</dbReference>
<dbReference type="EMBL" id="MN740072">
    <property type="protein sequence ID" value="QHT86574.1"/>
    <property type="molecule type" value="Genomic_DNA"/>
</dbReference>
<keyword evidence="3" id="KW-0067">ATP-binding</keyword>
<keyword evidence="4" id="KW-1133">Transmembrane helix</keyword>
<keyword evidence="1" id="KW-0436">Ligase</keyword>
<evidence type="ECO:0008006" key="6">
    <source>
        <dbReference type="Google" id="ProtNLM"/>
    </source>
</evidence>
<keyword evidence="2" id="KW-0547">Nucleotide-binding</keyword>
<dbReference type="Gene3D" id="3.30.470.20">
    <property type="entry name" value="ATP-grasp fold, B domain"/>
    <property type="match status" value="1"/>
</dbReference>
<evidence type="ECO:0000256" key="4">
    <source>
        <dbReference type="SAM" id="Phobius"/>
    </source>
</evidence>
<dbReference type="SUPFAM" id="SSF56059">
    <property type="entry name" value="Glutathione synthetase ATP-binding domain-like"/>
    <property type="match status" value="1"/>
</dbReference>
<dbReference type="PANTHER" id="PTHR12241">
    <property type="entry name" value="TUBULIN POLYGLUTAMYLASE"/>
    <property type="match status" value="1"/>
</dbReference>
<reference evidence="5" key="1">
    <citation type="journal article" date="2020" name="Nature">
        <title>Giant virus diversity and host interactions through global metagenomics.</title>
        <authorList>
            <person name="Schulz F."/>
            <person name="Roux S."/>
            <person name="Paez-Espino D."/>
            <person name="Jungbluth S."/>
            <person name="Walsh D.A."/>
            <person name="Denef V.J."/>
            <person name="McMahon K.D."/>
            <person name="Konstantinidis K.T."/>
            <person name="Eloe-Fadrosh E.A."/>
            <person name="Kyrpides N.C."/>
            <person name="Woyke T."/>
        </authorList>
    </citation>
    <scope>NUCLEOTIDE SEQUENCE</scope>
    <source>
        <strain evidence="5">GVMAG-M-3300023184-186</strain>
    </source>
</reference>